<organism evidence="2 3">
    <name type="scientific">Stephania cephalantha</name>
    <dbReference type="NCBI Taxonomy" id="152367"/>
    <lineage>
        <taxon>Eukaryota</taxon>
        <taxon>Viridiplantae</taxon>
        <taxon>Streptophyta</taxon>
        <taxon>Embryophyta</taxon>
        <taxon>Tracheophyta</taxon>
        <taxon>Spermatophyta</taxon>
        <taxon>Magnoliopsida</taxon>
        <taxon>Ranunculales</taxon>
        <taxon>Menispermaceae</taxon>
        <taxon>Menispermoideae</taxon>
        <taxon>Cissampelideae</taxon>
        <taxon>Stephania</taxon>
    </lineage>
</organism>
<feature type="region of interest" description="Disordered" evidence="1">
    <location>
        <begin position="46"/>
        <end position="66"/>
    </location>
</feature>
<accession>A0AAP0HRT9</accession>
<reference evidence="2 3" key="1">
    <citation type="submission" date="2024-01" db="EMBL/GenBank/DDBJ databases">
        <title>Genome assemblies of Stephania.</title>
        <authorList>
            <person name="Yang L."/>
        </authorList>
    </citation>
    <scope>NUCLEOTIDE SEQUENCE [LARGE SCALE GENOMIC DNA]</scope>
    <source>
        <strain evidence="2">JXDWG</strain>
        <tissue evidence="2">Leaf</tissue>
    </source>
</reference>
<proteinExistence type="predicted"/>
<dbReference type="Proteomes" id="UP001419268">
    <property type="component" value="Unassembled WGS sequence"/>
</dbReference>
<evidence type="ECO:0000256" key="1">
    <source>
        <dbReference type="SAM" id="MobiDB-lite"/>
    </source>
</evidence>
<dbReference type="EMBL" id="JBBNAG010000011">
    <property type="protein sequence ID" value="KAK9094692.1"/>
    <property type="molecule type" value="Genomic_DNA"/>
</dbReference>
<evidence type="ECO:0000313" key="2">
    <source>
        <dbReference type="EMBL" id="KAK9094692.1"/>
    </source>
</evidence>
<name>A0AAP0HRT9_9MAGN</name>
<keyword evidence="3" id="KW-1185">Reference proteome</keyword>
<dbReference type="AlphaFoldDB" id="A0AAP0HRT9"/>
<evidence type="ECO:0000313" key="3">
    <source>
        <dbReference type="Proteomes" id="UP001419268"/>
    </source>
</evidence>
<sequence length="66" mass="6970">MSFLTVAAAPRQRRVIRVLLATHANHSSKLVVREFLLHQAASVPAGPPLLPTVRPPTGAAPAIDPS</sequence>
<comment type="caution">
    <text evidence="2">The sequence shown here is derived from an EMBL/GenBank/DDBJ whole genome shotgun (WGS) entry which is preliminary data.</text>
</comment>
<protein>
    <submittedName>
        <fullName evidence="2">Uncharacterized protein</fullName>
    </submittedName>
</protein>
<gene>
    <name evidence="2" type="ORF">Scep_026161</name>
</gene>